<sequence>MIPQDYESWKDCIENKCGIALTADFVRKRLNVYTDTALAETQRFVLLYGEQHRQRIIEWLQLSLSGQSMEEKNT</sequence>
<evidence type="ECO:0000313" key="2">
    <source>
        <dbReference type="Proteomes" id="UP000006241"/>
    </source>
</evidence>
<organism evidence="1 2">
    <name type="scientific">Sphingobacterium spiritivorum ATCC 33300</name>
    <dbReference type="NCBI Taxonomy" id="525372"/>
    <lineage>
        <taxon>Bacteria</taxon>
        <taxon>Pseudomonadati</taxon>
        <taxon>Bacteroidota</taxon>
        <taxon>Sphingobacteriia</taxon>
        <taxon>Sphingobacteriales</taxon>
        <taxon>Sphingobacteriaceae</taxon>
        <taxon>Sphingobacterium</taxon>
    </lineage>
</organism>
<evidence type="ECO:0000313" key="1">
    <source>
        <dbReference type="EMBL" id="EEI92996.1"/>
    </source>
</evidence>
<dbReference type="AlphaFoldDB" id="C2FVD8"/>
<accession>C2FVD8</accession>
<gene>
    <name evidence="1" type="ORF">HMPREF0765_1294</name>
</gene>
<dbReference type="HOGENOM" id="CLU_185399_0_0_10"/>
<reference evidence="1 2" key="1">
    <citation type="submission" date="2009-01" db="EMBL/GenBank/DDBJ databases">
        <authorList>
            <person name="Qin X."/>
            <person name="Bachman B."/>
            <person name="Battles P."/>
            <person name="Bell A."/>
            <person name="Bess C."/>
            <person name="Bickham C."/>
            <person name="Chaboub L."/>
            <person name="Chen D."/>
            <person name="Coyle M."/>
            <person name="Deiros D.R."/>
            <person name="Dinh H."/>
            <person name="Forbes L."/>
            <person name="Fowler G."/>
            <person name="Francisco L."/>
            <person name="Fu Q."/>
            <person name="Gubbala S."/>
            <person name="Hale W."/>
            <person name="Han Y."/>
            <person name="Hemphill L."/>
            <person name="Highlander S.K."/>
            <person name="Hirani K."/>
            <person name="Hogues M."/>
            <person name="Jackson L."/>
            <person name="Jakkamsetti A."/>
            <person name="Javaid M."/>
            <person name="Jiang H."/>
            <person name="Korchina V."/>
            <person name="Kovar C."/>
            <person name="Lara F."/>
            <person name="Lee S."/>
            <person name="Mata R."/>
            <person name="Mathew T."/>
            <person name="Moen C."/>
            <person name="Morales K."/>
            <person name="Munidasa M."/>
            <person name="Nazareth L."/>
            <person name="Ngo R."/>
            <person name="Nguyen L."/>
            <person name="Okwuonu G."/>
            <person name="Ongeri F."/>
            <person name="Patil S."/>
            <person name="Petrosino J."/>
            <person name="Pham C."/>
            <person name="Pham P."/>
            <person name="Pu L.-L."/>
            <person name="Puazo M."/>
            <person name="Raj R."/>
            <person name="Reid J."/>
            <person name="Rouhana J."/>
            <person name="Saada N."/>
            <person name="Shang Y."/>
            <person name="Simmons D."/>
            <person name="Thornton R."/>
            <person name="Warren J."/>
            <person name="Weissenberger G."/>
            <person name="Zhang J."/>
            <person name="Zhang L."/>
            <person name="Zhou C."/>
            <person name="Zhu D."/>
            <person name="Muzny D."/>
            <person name="Worley K."/>
            <person name="Gibbs R."/>
        </authorList>
    </citation>
    <scope>NUCLEOTIDE SEQUENCE [LARGE SCALE GENOMIC DNA]</scope>
    <source>
        <strain evidence="1 2">ATCC 33300</strain>
    </source>
</reference>
<protein>
    <submittedName>
        <fullName evidence="1">Uncharacterized protein</fullName>
    </submittedName>
</protein>
<dbReference type="Proteomes" id="UP000006241">
    <property type="component" value="Unassembled WGS sequence"/>
</dbReference>
<name>C2FVD8_SPHSI</name>
<proteinExistence type="predicted"/>
<dbReference type="EMBL" id="ACHB01000033">
    <property type="protein sequence ID" value="EEI92996.1"/>
    <property type="molecule type" value="Genomic_DNA"/>
</dbReference>
<comment type="caution">
    <text evidence="1">The sequence shown here is derived from an EMBL/GenBank/DDBJ whole genome shotgun (WGS) entry which is preliminary data.</text>
</comment>
<dbReference type="RefSeq" id="WP_003007008.1">
    <property type="nucleotide sequence ID" value="NZ_GG668631.1"/>
</dbReference>